<sequence length="238" mass="25281">MPAKSELSGALVAVVPGRMAIATWSPAVDHHGTSVRGLAVLRALSSELQLGAFAARTTSTPFEERPDPRYRPRSLVEPNGPGVGTDWVPSRPRPDRLPARRPPHPIQGPGAPIPLANEQGQLPLAMSDLLQIALEWLASGLFGRRGPLEVTAERRAGVVVLTLVNRGRRSLAFAAVRATDGSGSVFFPAVDLLVRSPLEPGRAQVVSGTSAEPRLVDGTPLCVLDTSGKAWPARWVGR</sequence>
<dbReference type="Pfam" id="PF04960">
    <property type="entry name" value="Glutaminase"/>
    <property type="match status" value="1"/>
</dbReference>
<evidence type="ECO:0000313" key="7">
    <source>
        <dbReference type="EMBL" id="QDU84659.1"/>
    </source>
</evidence>
<dbReference type="EC" id="3.5.1.2" evidence="3"/>
<evidence type="ECO:0000256" key="5">
    <source>
        <dbReference type="ARBA" id="ARBA00049534"/>
    </source>
</evidence>
<proteinExistence type="inferred from homology"/>
<keyword evidence="4 7" id="KW-0378">Hydrolase</keyword>
<evidence type="ECO:0000256" key="3">
    <source>
        <dbReference type="ARBA" id="ARBA00012918"/>
    </source>
</evidence>
<reference evidence="7 8" key="1">
    <citation type="submission" date="2019-02" db="EMBL/GenBank/DDBJ databases">
        <title>Deep-cultivation of Planctomycetes and their phenomic and genomic characterization uncovers novel biology.</title>
        <authorList>
            <person name="Wiegand S."/>
            <person name="Jogler M."/>
            <person name="Boedeker C."/>
            <person name="Pinto D."/>
            <person name="Vollmers J."/>
            <person name="Rivas-Marin E."/>
            <person name="Kohn T."/>
            <person name="Peeters S.H."/>
            <person name="Heuer A."/>
            <person name="Rast P."/>
            <person name="Oberbeckmann S."/>
            <person name="Bunk B."/>
            <person name="Jeske O."/>
            <person name="Meyerdierks A."/>
            <person name="Storesund J.E."/>
            <person name="Kallscheuer N."/>
            <person name="Luecker S."/>
            <person name="Lage O.M."/>
            <person name="Pohl T."/>
            <person name="Merkel B.J."/>
            <person name="Hornburger P."/>
            <person name="Mueller R.-W."/>
            <person name="Bruemmer F."/>
            <person name="Labrenz M."/>
            <person name="Spormann A.M."/>
            <person name="Op den Camp H."/>
            <person name="Overmann J."/>
            <person name="Amann R."/>
            <person name="Jetten M.S.M."/>
            <person name="Mascher T."/>
            <person name="Medema M.H."/>
            <person name="Devos D.P."/>
            <person name="Kaster A.-K."/>
            <person name="Ovreas L."/>
            <person name="Rohde M."/>
            <person name="Galperin M.Y."/>
            <person name="Jogler C."/>
        </authorList>
    </citation>
    <scope>NUCLEOTIDE SEQUENCE [LARGE SCALE GENOMIC DNA]</scope>
    <source>
        <strain evidence="7 8">Pla163</strain>
    </source>
</reference>
<protein>
    <recommendedName>
        <fullName evidence="3">glutaminase</fullName>
        <ecNumber evidence="3">3.5.1.2</ecNumber>
    </recommendedName>
</protein>
<gene>
    <name evidence="7" type="primary">glsA2</name>
    <name evidence="7" type="ORF">Pla163_17710</name>
</gene>
<dbReference type="SUPFAM" id="SSF56601">
    <property type="entry name" value="beta-lactamase/transpeptidase-like"/>
    <property type="match status" value="1"/>
</dbReference>
<dbReference type="Gene3D" id="3.40.710.10">
    <property type="entry name" value="DD-peptidase/beta-lactamase superfamily"/>
    <property type="match status" value="1"/>
</dbReference>
<dbReference type="GO" id="GO:0006543">
    <property type="term" value="P:L-glutamine catabolic process"/>
    <property type="evidence" value="ECO:0007669"/>
    <property type="project" value="TreeGrafter"/>
</dbReference>
<dbReference type="PANTHER" id="PTHR12544">
    <property type="entry name" value="GLUTAMINASE"/>
    <property type="match status" value="1"/>
</dbReference>
<organism evidence="7 8">
    <name type="scientific">Rohdeia mirabilis</name>
    <dbReference type="NCBI Taxonomy" id="2528008"/>
    <lineage>
        <taxon>Bacteria</taxon>
        <taxon>Pseudomonadati</taxon>
        <taxon>Planctomycetota</taxon>
        <taxon>Planctomycetia</taxon>
        <taxon>Planctomycetia incertae sedis</taxon>
        <taxon>Rohdeia</taxon>
    </lineage>
</organism>
<dbReference type="InterPro" id="IPR015868">
    <property type="entry name" value="Glutaminase"/>
</dbReference>
<dbReference type="AlphaFoldDB" id="A0A518CZK3"/>
<dbReference type="OrthoDB" id="9788822at2"/>
<feature type="region of interest" description="Disordered" evidence="6">
    <location>
        <begin position="57"/>
        <end position="107"/>
    </location>
</feature>
<accession>A0A518CZK3</accession>
<dbReference type="EMBL" id="CP036290">
    <property type="protein sequence ID" value="QDU84659.1"/>
    <property type="molecule type" value="Genomic_DNA"/>
</dbReference>
<dbReference type="Proteomes" id="UP000319342">
    <property type="component" value="Chromosome"/>
</dbReference>
<evidence type="ECO:0000256" key="4">
    <source>
        <dbReference type="ARBA" id="ARBA00022801"/>
    </source>
</evidence>
<evidence type="ECO:0000256" key="2">
    <source>
        <dbReference type="ARBA" id="ARBA00011881"/>
    </source>
</evidence>
<dbReference type="GO" id="GO:0006537">
    <property type="term" value="P:glutamate biosynthetic process"/>
    <property type="evidence" value="ECO:0007669"/>
    <property type="project" value="TreeGrafter"/>
</dbReference>
<comment type="subunit">
    <text evidence="2">Homotetramer.</text>
</comment>
<evidence type="ECO:0000256" key="1">
    <source>
        <dbReference type="ARBA" id="ARBA00011076"/>
    </source>
</evidence>
<dbReference type="PANTHER" id="PTHR12544:SF29">
    <property type="entry name" value="GLUTAMINASE"/>
    <property type="match status" value="1"/>
</dbReference>
<evidence type="ECO:0000256" key="6">
    <source>
        <dbReference type="SAM" id="MobiDB-lite"/>
    </source>
</evidence>
<keyword evidence="8" id="KW-1185">Reference proteome</keyword>
<name>A0A518CZK3_9BACT</name>
<comment type="catalytic activity">
    <reaction evidence="5">
        <text>L-glutamine + H2O = L-glutamate + NH4(+)</text>
        <dbReference type="Rhea" id="RHEA:15889"/>
        <dbReference type="ChEBI" id="CHEBI:15377"/>
        <dbReference type="ChEBI" id="CHEBI:28938"/>
        <dbReference type="ChEBI" id="CHEBI:29985"/>
        <dbReference type="ChEBI" id="CHEBI:58359"/>
        <dbReference type="EC" id="3.5.1.2"/>
    </reaction>
</comment>
<dbReference type="GO" id="GO:0004359">
    <property type="term" value="F:glutaminase activity"/>
    <property type="evidence" value="ECO:0007669"/>
    <property type="project" value="UniProtKB-EC"/>
</dbReference>
<comment type="similarity">
    <text evidence="1">Belongs to the glutaminase family.</text>
</comment>
<dbReference type="InterPro" id="IPR012338">
    <property type="entry name" value="Beta-lactam/transpept-like"/>
</dbReference>
<evidence type="ECO:0000313" key="8">
    <source>
        <dbReference type="Proteomes" id="UP000319342"/>
    </source>
</evidence>